<feature type="transmembrane region" description="Helical" evidence="5">
    <location>
        <begin position="218"/>
        <end position="239"/>
    </location>
</feature>
<dbReference type="EMBL" id="NSIT01000070">
    <property type="protein sequence ID" value="PJE79420.1"/>
    <property type="molecule type" value="Genomic_DNA"/>
</dbReference>
<dbReference type="PANTHER" id="PTHR37955">
    <property type="entry name" value="TELLURITE RESISTANCE PROTEIN TEHA"/>
    <property type="match status" value="1"/>
</dbReference>
<dbReference type="CDD" id="cd09325">
    <property type="entry name" value="TDT_C4-dicarb_trans"/>
    <property type="match status" value="1"/>
</dbReference>
<feature type="transmembrane region" description="Helical" evidence="5">
    <location>
        <begin position="72"/>
        <end position="96"/>
    </location>
</feature>
<gene>
    <name evidence="6" type="ORF">CI610_01614</name>
</gene>
<accession>A0A2H9T851</accession>
<dbReference type="InterPro" id="IPR038665">
    <property type="entry name" value="Voltage-dep_anion_channel_sf"/>
</dbReference>
<dbReference type="GO" id="GO:0046583">
    <property type="term" value="F:monoatomic cation efflux transmembrane transporter activity"/>
    <property type="evidence" value="ECO:0007669"/>
    <property type="project" value="TreeGrafter"/>
</dbReference>
<evidence type="ECO:0008006" key="7">
    <source>
        <dbReference type="Google" id="ProtNLM"/>
    </source>
</evidence>
<comment type="caution">
    <text evidence="6">The sequence shown here is derived from an EMBL/GenBank/DDBJ whole genome shotgun (WGS) entry which is preliminary data.</text>
</comment>
<dbReference type="InterPro" id="IPR004695">
    <property type="entry name" value="SLAC1/Mae1/Ssu1/TehA"/>
</dbReference>
<name>A0A2H9T851_9ZZZZ</name>
<evidence type="ECO:0000256" key="3">
    <source>
        <dbReference type="ARBA" id="ARBA00022989"/>
    </source>
</evidence>
<comment type="subcellular location">
    <subcellularLocation>
        <location evidence="1">Membrane</location>
        <topology evidence="1">Multi-pass membrane protein</topology>
    </subcellularLocation>
</comment>
<dbReference type="AlphaFoldDB" id="A0A2H9T851"/>
<evidence type="ECO:0000256" key="5">
    <source>
        <dbReference type="SAM" id="Phobius"/>
    </source>
</evidence>
<organism evidence="6">
    <name type="scientific">invertebrate metagenome</name>
    <dbReference type="NCBI Taxonomy" id="1711999"/>
    <lineage>
        <taxon>unclassified sequences</taxon>
        <taxon>metagenomes</taxon>
        <taxon>organismal metagenomes</taxon>
    </lineage>
</organism>
<dbReference type="InterPro" id="IPR052951">
    <property type="entry name" value="Tellurite_res_ion_channel"/>
</dbReference>
<feature type="transmembrane region" description="Helical" evidence="5">
    <location>
        <begin position="39"/>
        <end position="60"/>
    </location>
</feature>
<sequence length="321" mass="35716">MSIKERLSRVPTPLGGLALGTASLGGAWALVLPEISAELKLAFAAVPALLILKILSKFILHHRLIKEELSHPVLSSVMPTWAMTSMVVAQALLHWFPIFARALWLIAIGFHIVLLAGFIIFRTRDFKFHHMVPSWFVPPVGIIVAAVTSTGMNFPQLTWILFLFGFVCYLIKLPLMMHRLMFHPSISDAALPTFAIMGAPASLSLAGYLSIVPTDPNLTFLVLLTPLALFMTVLVYIALLHLLRLPFSPGYAAFTFPLVISSIALLKVEDYLITCRIESLAILSGNIAFIELIIATLMVFYVTWRYIWHYFGRSVFRPANA</sequence>
<protein>
    <recommendedName>
        <fullName evidence="7">Tellurite resistance protein TehA</fullName>
    </recommendedName>
</protein>
<feature type="transmembrane region" description="Helical" evidence="5">
    <location>
        <begin position="189"/>
        <end position="212"/>
    </location>
</feature>
<reference evidence="6" key="1">
    <citation type="journal article" date="2017" name="Appl. Environ. Microbiol.">
        <title>Molecular characterization of an Endozoicomonas-like organism causing infection in king scallop Pecten maximus L.</title>
        <authorList>
            <person name="Cano I."/>
            <person name="van Aerle R."/>
            <person name="Ross S."/>
            <person name="Verner-Jeffreys D.W."/>
            <person name="Paley R.K."/>
            <person name="Rimmer G."/>
            <person name="Ryder D."/>
            <person name="Hooper P."/>
            <person name="Stone D."/>
            <person name="Feist S.W."/>
        </authorList>
    </citation>
    <scope>NUCLEOTIDE SEQUENCE</scope>
</reference>
<evidence type="ECO:0000313" key="6">
    <source>
        <dbReference type="EMBL" id="PJE79420.1"/>
    </source>
</evidence>
<dbReference type="Pfam" id="PF03595">
    <property type="entry name" value="SLAC1"/>
    <property type="match status" value="1"/>
</dbReference>
<evidence type="ECO:0000256" key="2">
    <source>
        <dbReference type="ARBA" id="ARBA00022692"/>
    </source>
</evidence>
<feature type="transmembrane region" description="Helical" evidence="5">
    <location>
        <begin position="157"/>
        <end position="177"/>
    </location>
</feature>
<keyword evidence="3 5" id="KW-1133">Transmembrane helix</keyword>
<proteinExistence type="predicted"/>
<feature type="transmembrane region" description="Helical" evidence="5">
    <location>
        <begin position="251"/>
        <end position="268"/>
    </location>
</feature>
<dbReference type="GO" id="GO:0005886">
    <property type="term" value="C:plasma membrane"/>
    <property type="evidence" value="ECO:0007669"/>
    <property type="project" value="TreeGrafter"/>
</dbReference>
<dbReference type="Gene3D" id="1.50.10.150">
    <property type="entry name" value="Voltage-dependent anion channel"/>
    <property type="match status" value="1"/>
</dbReference>
<evidence type="ECO:0000256" key="4">
    <source>
        <dbReference type="ARBA" id="ARBA00023136"/>
    </source>
</evidence>
<keyword evidence="2 5" id="KW-0812">Transmembrane</keyword>
<keyword evidence="4 5" id="KW-0472">Membrane</keyword>
<feature type="transmembrane region" description="Helical" evidence="5">
    <location>
        <begin position="280"/>
        <end position="304"/>
    </location>
</feature>
<dbReference type="PANTHER" id="PTHR37955:SF1">
    <property type="entry name" value="DEP DOMAIN-CONTAINING PROTEIN"/>
    <property type="match status" value="1"/>
</dbReference>
<evidence type="ECO:0000256" key="1">
    <source>
        <dbReference type="ARBA" id="ARBA00004141"/>
    </source>
</evidence>
<feature type="transmembrane region" description="Helical" evidence="5">
    <location>
        <begin position="102"/>
        <end position="121"/>
    </location>
</feature>